<gene>
    <name evidence="31" type="ORF">DWY99_13940</name>
</gene>
<dbReference type="EC" id="3.4.16.4" evidence="6"/>
<dbReference type="InterPro" id="IPR036950">
    <property type="entry name" value="PBP_transglycosylase"/>
</dbReference>
<name>A0A412ARG9_9FIRM</name>
<keyword evidence="18 28" id="KW-1133">Transmembrane helix</keyword>
<dbReference type="Pfam" id="PF00905">
    <property type="entry name" value="Transpeptidase"/>
    <property type="match status" value="1"/>
</dbReference>
<keyword evidence="15" id="KW-0133">Cell shape</keyword>
<feature type="domain" description="Glycosyl transferase family 51" evidence="30">
    <location>
        <begin position="103"/>
        <end position="272"/>
    </location>
</feature>
<feature type="region of interest" description="Disordered" evidence="27">
    <location>
        <begin position="715"/>
        <end position="790"/>
    </location>
</feature>
<dbReference type="Gene3D" id="1.10.3810.10">
    <property type="entry name" value="Biosynthetic peptidoglycan transglycosylase-like"/>
    <property type="match status" value="1"/>
</dbReference>
<evidence type="ECO:0000256" key="10">
    <source>
        <dbReference type="ARBA" id="ARBA00022670"/>
    </source>
</evidence>
<evidence type="ECO:0000313" key="32">
    <source>
        <dbReference type="Proteomes" id="UP000284751"/>
    </source>
</evidence>
<evidence type="ECO:0000259" key="29">
    <source>
        <dbReference type="Pfam" id="PF00905"/>
    </source>
</evidence>
<accession>A0A412ARG9</accession>
<dbReference type="Proteomes" id="UP000284751">
    <property type="component" value="Unassembled WGS sequence"/>
</dbReference>
<evidence type="ECO:0000256" key="11">
    <source>
        <dbReference type="ARBA" id="ARBA00022676"/>
    </source>
</evidence>
<evidence type="ECO:0000256" key="24">
    <source>
        <dbReference type="ARBA" id="ARBA00044770"/>
    </source>
</evidence>
<dbReference type="GO" id="GO:0009252">
    <property type="term" value="P:peptidoglycan biosynthetic process"/>
    <property type="evidence" value="ECO:0007669"/>
    <property type="project" value="UniProtKB-UniPathway"/>
</dbReference>
<dbReference type="InterPro" id="IPR050396">
    <property type="entry name" value="Glycosyltr_51/Transpeptidase"/>
</dbReference>
<proteinExistence type="inferred from homology"/>
<dbReference type="FunFam" id="1.10.3810.10:FF:000001">
    <property type="entry name" value="Penicillin-binding protein 1A"/>
    <property type="match status" value="1"/>
</dbReference>
<evidence type="ECO:0000256" key="14">
    <source>
        <dbReference type="ARBA" id="ARBA00022801"/>
    </source>
</evidence>
<keyword evidence="12" id="KW-0808">Transferase</keyword>
<evidence type="ECO:0000256" key="22">
    <source>
        <dbReference type="ARBA" id="ARBA00023316"/>
    </source>
</evidence>
<comment type="subcellular location">
    <subcellularLocation>
        <location evidence="2">Cell membrane</location>
        <topology evidence="2">Single-pass type II membrane protein</topology>
    </subcellularLocation>
</comment>
<evidence type="ECO:0000256" key="17">
    <source>
        <dbReference type="ARBA" id="ARBA00022984"/>
    </source>
</evidence>
<dbReference type="GO" id="GO:0030288">
    <property type="term" value="C:outer membrane-bounded periplasmic space"/>
    <property type="evidence" value="ECO:0007669"/>
    <property type="project" value="TreeGrafter"/>
</dbReference>
<dbReference type="PANTHER" id="PTHR32282">
    <property type="entry name" value="BINDING PROTEIN TRANSPEPTIDASE, PUTATIVE-RELATED"/>
    <property type="match status" value="1"/>
</dbReference>
<protein>
    <recommendedName>
        <fullName evidence="7">Penicillin-binding protein 1A</fullName>
        <ecNumber evidence="24">2.4.99.28</ecNumber>
        <ecNumber evidence="6">3.4.16.4</ecNumber>
    </recommendedName>
</protein>
<evidence type="ECO:0000256" key="21">
    <source>
        <dbReference type="ARBA" id="ARBA00023268"/>
    </source>
</evidence>
<dbReference type="SUPFAM" id="SSF56601">
    <property type="entry name" value="beta-lactamase/transpeptidase-like"/>
    <property type="match status" value="1"/>
</dbReference>
<dbReference type="GO" id="GO:0071555">
    <property type="term" value="P:cell wall organization"/>
    <property type="evidence" value="ECO:0007669"/>
    <property type="project" value="UniProtKB-KW"/>
</dbReference>
<evidence type="ECO:0000256" key="15">
    <source>
        <dbReference type="ARBA" id="ARBA00022960"/>
    </source>
</evidence>
<evidence type="ECO:0000313" key="31">
    <source>
        <dbReference type="EMBL" id="RGQ33562.1"/>
    </source>
</evidence>
<keyword evidence="17" id="KW-0573">Peptidoglycan synthesis</keyword>
<keyword evidence="10" id="KW-0645">Protease</keyword>
<evidence type="ECO:0000256" key="23">
    <source>
        <dbReference type="ARBA" id="ARBA00034000"/>
    </source>
</evidence>
<evidence type="ECO:0000256" key="4">
    <source>
        <dbReference type="ARBA" id="ARBA00007090"/>
    </source>
</evidence>
<keyword evidence="9" id="KW-0121">Carboxypeptidase</keyword>
<dbReference type="GO" id="GO:0008658">
    <property type="term" value="F:penicillin binding"/>
    <property type="evidence" value="ECO:0007669"/>
    <property type="project" value="InterPro"/>
</dbReference>
<keyword evidence="8" id="KW-1003">Cell membrane</keyword>
<keyword evidence="13 28" id="KW-0812">Transmembrane</keyword>
<dbReference type="GO" id="GO:0008360">
    <property type="term" value="P:regulation of cell shape"/>
    <property type="evidence" value="ECO:0007669"/>
    <property type="project" value="UniProtKB-KW"/>
</dbReference>
<comment type="catalytic activity">
    <reaction evidence="25">
        <text>[GlcNAc-(1-&gt;4)-Mur2Ac(oyl-L-Ala-gamma-D-Glu-L-Lys-D-Ala-D-Ala)](n)-di-trans,octa-cis-undecaprenyl diphosphate + beta-D-GlcNAc-(1-&gt;4)-Mur2Ac(oyl-L-Ala-gamma-D-Glu-L-Lys-D-Ala-D-Ala)-di-trans,octa-cis-undecaprenyl diphosphate = [GlcNAc-(1-&gt;4)-Mur2Ac(oyl-L-Ala-gamma-D-Glu-L-Lys-D-Ala-D-Ala)](n+1)-di-trans,octa-cis-undecaprenyl diphosphate + di-trans,octa-cis-undecaprenyl diphosphate + H(+)</text>
        <dbReference type="Rhea" id="RHEA:23708"/>
        <dbReference type="Rhea" id="RHEA-COMP:9602"/>
        <dbReference type="Rhea" id="RHEA-COMP:9603"/>
        <dbReference type="ChEBI" id="CHEBI:15378"/>
        <dbReference type="ChEBI" id="CHEBI:58405"/>
        <dbReference type="ChEBI" id="CHEBI:60033"/>
        <dbReference type="ChEBI" id="CHEBI:78435"/>
        <dbReference type="EC" id="2.4.99.28"/>
    </reaction>
</comment>
<dbReference type="UniPathway" id="UPA00219"/>
<evidence type="ECO:0000256" key="3">
    <source>
        <dbReference type="ARBA" id="ARBA00004752"/>
    </source>
</evidence>
<evidence type="ECO:0000259" key="30">
    <source>
        <dbReference type="Pfam" id="PF00912"/>
    </source>
</evidence>
<evidence type="ECO:0000256" key="1">
    <source>
        <dbReference type="ARBA" id="ARBA00002624"/>
    </source>
</evidence>
<keyword evidence="11" id="KW-0328">Glycosyltransferase</keyword>
<comment type="pathway">
    <text evidence="26">Glycan biosynthesis.</text>
</comment>
<keyword evidence="14" id="KW-0378">Hydrolase</keyword>
<evidence type="ECO:0000256" key="20">
    <source>
        <dbReference type="ARBA" id="ARBA00023251"/>
    </source>
</evidence>
<keyword evidence="19 28" id="KW-0472">Membrane</keyword>
<dbReference type="InterPro" id="IPR012338">
    <property type="entry name" value="Beta-lactam/transpept-like"/>
</dbReference>
<comment type="similarity">
    <text evidence="5">In the N-terminal section; belongs to the glycosyltransferase 51 family.</text>
</comment>
<feature type="compositionally biased region" description="Low complexity" evidence="27">
    <location>
        <begin position="715"/>
        <end position="782"/>
    </location>
</feature>
<dbReference type="EC" id="2.4.99.28" evidence="24"/>
<evidence type="ECO:0000256" key="27">
    <source>
        <dbReference type="SAM" id="MobiDB-lite"/>
    </source>
</evidence>
<feature type="region of interest" description="Disordered" evidence="27">
    <location>
        <begin position="1"/>
        <end position="23"/>
    </location>
</feature>
<reference evidence="31 32" key="1">
    <citation type="submission" date="2018-08" db="EMBL/GenBank/DDBJ databases">
        <title>A genome reference for cultivated species of the human gut microbiota.</title>
        <authorList>
            <person name="Zou Y."/>
            <person name="Xue W."/>
            <person name="Luo G."/>
        </authorList>
    </citation>
    <scope>NUCLEOTIDE SEQUENCE [LARGE SCALE GENOMIC DNA]</scope>
    <source>
        <strain evidence="31 32">AF28-26</strain>
    </source>
</reference>
<evidence type="ECO:0000256" key="9">
    <source>
        <dbReference type="ARBA" id="ARBA00022645"/>
    </source>
</evidence>
<dbReference type="InterPro" id="IPR001264">
    <property type="entry name" value="Glyco_trans_51"/>
</dbReference>
<dbReference type="EMBL" id="QRTC01000095">
    <property type="protein sequence ID" value="RGQ33562.1"/>
    <property type="molecule type" value="Genomic_DNA"/>
</dbReference>
<dbReference type="GO" id="GO:0005886">
    <property type="term" value="C:plasma membrane"/>
    <property type="evidence" value="ECO:0007669"/>
    <property type="project" value="UniProtKB-SubCell"/>
</dbReference>
<comment type="similarity">
    <text evidence="4">In the C-terminal section; belongs to the transpeptidase family.</text>
</comment>
<comment type="function">
    <text evidence="1">Cell wall formation. Synthesis of cross-linked peptidoglycan from the lipid intermediates. The enzyme has a penicillin-insensitive transglycosylase N-terminal domain (formation of linear glycan strands) and a penicillin-sensitive transpeptidase C-terminal domain (cross-linking of the peptide subunits).</text>
</comment>
<keyword evidence="16" id="KW-0735">Signal-anchor</keyword>
<comment type="pathway">
    <text evidence="3">Cell wall biogenesis; peptidoglycan biosynthesis.</text>
</comment>
<evidence type="ECO:0000256" key="16">
    <source>
        <dbReference type="ARBA" id="ARBA00022968"/>
    </source>
</evidence>
<dbReference type="Gene3D" id="3.40.710.10">
    <property type="entry name" value="DD-peptidase/beta-lactamase superfamily"/>
    <property type="match status" value="1"/>
</dbReference>
<evidence type="ECO:0000256" key="28">
    <source>
        <dbReference type="SAM" id="Phobius"/>
    </source>
</evidence>
<dbReference type="Pfam" id="PF00912">
    <property type="entry name" value="Transgly"/>
    <property type="match status" value="1"/>
</dbReference>
<dbReference type="GO" id="GO:0009002">
    <property type="term" value="F:serine-type D-Ala-D-Ala carboxypeptidase activity"/>
    <property type="evidence" value="ECO:0007669"/>
    <property type="project" value="UniProtKB-EC"/>
</dbReference>
<dbReference type="GO" id="GO:0008955">
    <property type="term" value="F:peptidoglycan glycosyltransferase activity"/>
    <property type="evidence" value="ECO:0007669"/>
    <property type="project" value="UniProtKB-EC"/>
</dbReference>
<dbReference type="GO" id="GO:0046677">
    <property type="term" value="P:response to antibiotic"/>
    <property type="evidence" value="ECO:0007669"/>
    <property type="project" value="UniProtKB-KW"/>
</dbReference>
<evidence type="ECO:0000256" key="26">
    <source>
        <dbReference type="ARBA" id="ARBA00060592"/>
    </source>
</evidence>
<evidence type="ECO:0000256" key="8">
    <source>
        <dbReference type="ARBA" id="ARBA00022475"/>
    </source>
</evidence>
<evidence type="ECO:0000256" key="2">
    <source>
        <dbReference type="ARBA" id="ARBA00004401"/>
    </source>
</evidence>
<dbReference type="InterPro" id="IPR001460">
    <property type="entry name" value="PCN-bd_Tpept"/>
</dbReference>
<feature type="transmembrane region" description="Helical" evidence="28">
    <location>
        <begin position="37"/>
        <end position="61"/>
    </location>
</feature>
<comment type="caution">
    <text evidence="31">The sequence shown here is derived from an EMBL/GenBank/DDBJ whole genome shotgun (WGS) entry which is preliminary data.</text>
</comment>
<dbReference type="GO" id="GO:0006508">
    <property type="term" value="P:proteolysis"/>
    <property type="evidence" value="ECO:0007669"/>
    <property type="project" value="UniProtKB-KW"/>
</dbReference>
<evidence type="ECO:0000256" key="7">
    <source>
        <dbReference type="ARBA" id="ARBA00018638"/>
    </source>
</evidence>
<feature type="domain" description="Penicillin-binding protein transpeptidase" evidence="29">
    <location>
        <begin position="380"/>
        <end position="622"/>
    </location>
</feature>
<keyword evidence="21" id="KW-0511">Multifunctional enzyme</keyword>
<dbReference type="InterPro" id="IPR023346">
    <property type="entry name" value="Lysozyme-like_dom_sf"/>
</dbReference>
<evidence type="ECO:0000256" key="6">
    <source>
        <dbReference type="ARBA" id="ARBA00012448"/>
    </source>
</evidence>
<comment type="catalytic activity">
    <reaction evidence="23">
        <text>Preferential cleavage: (Ac)2-L-Lys-D-Ala-|-D-Ala. Also transpeptidation of peptidyl-alanyl moieties that are N-acyl substituents of D-alanine.</text>
        <dbReference type="EC" id="3.4.16.4"/>
    </reaction>
</comment>
<organism evidence="31 32">
    <name type="scientific">[Clostridium] leptum</name>
    <dbReference type="NCBI Taxonomy" id="1535"/>
    <lineage>
        <taxon>Bacteria</taxon>
        <taxon>Bacillati</taxon>
        <taxon>Bacillota</taxon>
        <taxon>Clostridia</taxon>
        <taxon>Eubacteriales</taxon>
        <taxon>Oscillospiraceae</taxon>
        <taxon>Oscillospiraceae incertae sedis</taxon>
    </lineage>
</organism>
<sequence>MRKTDISRYTGAPVPNGRHPSSGTMAKKTAGIVFSTIFKIIGSILLIMFFTGIIVGSSVLINVFKMADNTVDVDLHTLKLDLTSFIYVNDENGNPVEYQSVYAGESRIWVDYDNIPEAMKNAIIAIEDKRFYDHKGVDWIRTGGAILNLATGGSNSGAGGGSTLTQQLIKNLTNRNDVSITRKVTEIFSALEFEKRYSKSEILEAYLNVVNFGSGTNGVQAAAKLYFNKDIKDCSIAQCAAIAAIPNNPVWYTPLVYPENNKERRENILDQMYQQEKISKAEYDQAMQESAVMTFVGYTDDNVVDNVPIDDWYVEAMLNDIAEDLAEALNVDEDNAMYMLMHNGYKIYSAMDVETQRMAEEVLSTPELMPPDEDIQFGYVMMEYDGRVLASVGQRGKKEGNQLWDFTTSDDRLPASSFKPLSAYAPAIDKGLLNYSSLVLDQPLKNIPGTEGEWPPNWYTGYKGQIPVEYALEISSNAAAAQTVNLLGLENSFDFVTNTLHITSLKSPEDLTYSAMATGAGYHGVPVREMTAAFQIFGNGGVYNEPYMYYYVEDNNGNVVLDNRNKQGEQAIKSTTATIMRHLLQNVVTGAEGTGGMAKVPGWLTYGKTGTTDENEYNWFIGGTRHAVAGLWCGYETPAPIGYETNYSKTVWREIMTRYLADKDPNDDFIDDPNVVSRAYCKQTGKLAGDKCSDTEIGYYDISNLPVVCDGVHPNSSSSDLNSSQISSIPSSSIPSSIPSNIPSSEEPSSEEPVSSEDPSSSPSSEPSSSEETSSEPSASEDGSATDPSE</sequence>
<evidence type="ECO:0000256" key="12">
    <source>
        <dbReference type="ARBA" id="ARBA00022679"/>
    </source>
</evidence>
<dbReference type="SUPFAM" id="SSF53955">
    <property type="entry name" value="Lysozyme-like"/>
    <property type="match status" value="1"/>
</dbReference>
<dbReference type="AlphaFoldDB" id="A0A412ARG9"/>
<evidence type="ECO:0000256" key="18">
    <source>
        <dbReference type="ARBA" id="ARBA00022989"/>
    </source>
</evidence>
<evidence type="ECO:0000256" key="19">
    <source>
        <dbReference type="ARBA" id="ARBA00023136"/>
    </source>
</evidence>
<evidence type="ECO:0000256" key="5">
    <source>
        <dbReference type="ARBA" id="ARBA00007739"/>
    </source>
</evidence>
<dbReference type="PANTHER" id="PTHR32282:SF11">
    <property type="entry name" value="PENICILLIN-BINDING PROTEIN 1B"/>
    <property type="match status" value="1"/>
</dbReference>
<keyword evidence="22" id="KW-0961">Cell wall biogenesis/degradation</keyword>
<keyword evidence="20" id="KW-0046">Antibiotic resistance</keyword>
<evidence type="ECO:0000256" key="25">
    <source>
        <dbReference type="ARBA" id="ARBA00049902"/>
    </source>
</evidence>
<evidence type="ECO:0000256" key="13">
    <source>
        <dbReference type="ARBA" id="ARBA00022692"/>
    </source>
</evidence>